<dbReference type="InterPro" id="IPR052201">
    <property type="entry name" value="LRR-containing_regulator"/>
</dbReference>
<dbReference type="SUPFAM" id="SSF52047">
    <property type="entry name" value="RNI-like"/>
    <property type="match status" value="1"/>
</dbReference>
<feature type="region of interest" description="Disordered" evidence="2">
    <location>
        <begin position="172"/>
        <end position="191"/>
    </location>
</feature>
<feature type="compositionally biased region" description="Acidic residues" evidence="2">
    <location>
        <begin position="492"/>
        <end position="506"/>
    </location>
</feature>
<dbReference type="OrthoDB" id="120976at2759"/>
<comment type="caution">
    <text evidence="3">The sequence shown here is derived from an EMBL/GenBank/DDBJ whole genome shotgun (WGS) entry which is preliminary data.</text>
</comment>
<dbReference type="Pfam" id="PF13516">
    <property type="entry name" value="LRR_6"/>
    <property type="match status" value="1"/>
</dbReference>
<gene>
    <name evidence="3" type="ORF">THAOC_16482</name>
</gene>
<name>K0S9Q5_THAOC</name>
<organism evidence="3 4">
    <name type="scientific">Thalassiosira oceanica</name>
    <name type="common">Marine diatom</name>
    <dbReference type="NCBI Taxonomy" id="159749"/>
    <lineage>
        <taxon>Eukaryota</taxon>
        <taxon>Sar</taxon>
        <taxon>Stramenopiles</taxon>
        <taxon>Ochrophyta</taxon>
        <taxon>Bacillariophyta</taxon>
        <taxon>Coscinodiscophyceae</taxon>
        <taxon>Thalassiosirophycidae</taxon>
        <taxon>Thalassiosirales</taxon>
        <taxon>Thalassiosiraceae</taxon>
        <taxon>Thalassiosira</taxon>
    </lineage>
</organism>
<dbReference type="PANTHER" id="PTHR24111">
    <property type="entry name" value="LEUCINE-RICH REPEAT-CONTAINING PROTEIN 34"/>
    <property type="match status" value="1"/>
</dbReference>
<feature type="region of interest" description="Disordered" evidence="2">
    <location>
        <begin position="539"/>
        <end position="573"/>
    </location>
</feature>
<dbReference type="InterPro" id="IPR032675">
    <property type="entry name" value="LRR_dom_sf"/>
</dbReference>
<accession>K0S9Q5</accession>
<keyword evidence="1" id="KW-0677">Repeat</keyword>
<reference evidence="3 4" key="1">
    <citation type="journal article" date="2012" name="Genome Biol.">
        <title>Genome and low-iron response of an oceanic diatom adapted to chronic iron limitation.</title>
        <authorList>
            <person name="Lommer M."/>
            <person name="Specht M."/>
            <person name="Roy A.S."/>
            <person name="Kraemer L."/>
            <person name="Andreson R."/>
            <person name="Gutowska M.A."/>
            <person name="Wolf J."/>
            <person name="Bergner S.V."/>
            <person name="Schilhabel M.B."/>
            <person name="Klostermeier U.C."/>
            <person name="Beiko R.G."/>
            <person name="Rosenstiel P."/>
            <person name="Hippler M."/>
            <person name="Laroche J."/>
        </authorList>
    </citation>
    <scope>NUCLEOTIDE SEQUENCE [LARGE SCALE GENOMIC DNA]</scope>
    <source>
        <strain evidence="3 4">CCMP1005</strain>
    </source>
</reference>
<evidence type="ECO:0000313" key="4">
    <source>
        <dbReference type="Proteomes" id="UP000266841"/>
    </source>
</evidence>
<feature type="compositionally biased region" description="Pro residues" evidence="2">
    <location>
        <begin position="82"/>
        <end position="92"/>
    </location>
</feature>
<evidence type="ECO:0000313" key="3">
    <source>
        <dbReference type="EMBL" id="EJK62888.1"/>
    </source>
</evidence>
<keyword evidence="4" id="KW-1185">Reference proteome</keyword>
<dbReference type="Proteomes" id="UP000266841">
    <property type="component" value="Unassembled WGS sequence"/>
</dbReference>
<dbReference type="eggNOG" id="ENOG502RWJ3">
    <property type="taxonomic scope" value="Eukaryota"/>
</dbReference>
<dbReference type="SMART" id="SM00368">
    <property type="entry name" value="LRR_RI"/>
    <property type="match status" value="3"/>
</dbReference>
<dbReference type="PANTHER" id="PTHR24111:SF0">
    <property type="entry name" value="LEUCINE-RICH REPEAT-CONTAINING PROTEIN"/>
    <property type="match status" value="1"/>
</dbReference>
<evidence type="ECO:0000256" key="2">
    <source>
        <dbReference type="SAM" id="MobiDB-lite"/>
    </source>
</evidence>
<dbReference type="InterPro" id="IPR001611">
    <property type="entry name" value="Leu-rich_rpt"/>
</dbReference>
<sequence>MDTPLPFGKPPAVSAFLSEHTKTTTSVETISAHFADETNWDQSKTPSLTPKTPLRKLREIVKKEWEMSSPGGVPYRGIAPAPETPTAPPSTPQPDSDVASPATLRERLGRLKTGIGKSLGNFMFAPRASDWVQMIHKLEDQFTCLEAAHERYLLERDASSWGEDIYARKSDSKQKSKDEYRSDPKHPINTDRDLTNEVHFVGRHAIDPSVLQLTSLLIDRDSFGTITEIWLNDNHIGDRGAESISSFLELKHCPLVELWLGKNRIGPEGCTLISAALCNNADDSKLKCLGLYLNPIGNGGASTLAQMLRKNHTITTLDVHGCIYEEKNGVGKEGGRSHEVVEHYGCHRFFDPNDGKEYIARVVESNSVERAGFVTDERFLDAIKTFTAFNRINPTREQAIRGMMGSNKQEISNGEGENCEPSNASKFLSDLCQKPADERLTQEEKCSWKEVEWTGLYMAIEKVRKAKEALANQIEVKNDLAFEVVDEREGDQNDDDEEDSFQFDSLDDEIIKTSSRTWRDLKVEIAGHADTHIKSKFRFESGADTRQGYGENQSEEEGMFTIDDEVPSSPPTF</sequence>
<dbReference type="AlphaFoldDB" id="K0S9Q5"/>
<proteinExistence type="predicted"/>
<feature type="region of interest" description="Disordered" evidence="2">
    <location>
        <begin position="69"/>
        <end position="99"/>
    </location>
</feature>
<protein>
    <submittedName>
        <fullName evidence="3">Uncharacterized protein</fullName>
    </submittedName>
</protein>
<evidence type="ECO:0000256" key="1">
    <source>
        <dbReference type="ARBA" id="ARBA00022737"/>
    </source>
</evidence>
<feature type="compositionally biased region" description="Acidic residues" evidence="2">
    <location>
        <begin position="553"/>
        <end position="566"/>
    </location>
</feature>
<dbReference type="Gene3D" id="3.80.10.10">
    <property type="entry name" value="Ribonuclease Inhibitor"/>
    <property type="match status" value="1"/>
</dbReference>
<feature type="region of interest" description="Disordered" evidence="2">
    <location>
        <begin position="487"/>
        <end position="506"/>
    </location>
</feature>
<dbReference type="EMBL" id="AGNL01018560">
    <property type="protein sequence ID" value="EJK62888.1"/>
    <property type="molecule type" value="Genomic_DNA"/>
</dbReference>